<evidence type="ECO:0000256" key="1">
    <source>
        <dbReference type="SAM" id="MobiDB-lite"/>
    </source>
</evidence>
<keyword evidence="2" id="KW-0472">Membrane</keyword>
<evidence type="ECO:0000313" key="3">
    <source>
        <dbReference type="EMBL" id="RJO60103.1"/>
    </source>
</evidence>
<evidence type="ECO:0000256" key="2">
    <source>
        <dbReference type="SAM" id="Phobius"/>
    </source>
</evidence>
<name>A0A419DAI9_9BACT</name>
<proteinExistence type="predicted"/>
<evidence type="ECO:0008006" key="5">
    <source>
        <dbReference type="Google" id="ProtNLM"/>
    </source>
</evidence>
<gene>
    <name evidence="3" type="ORF">C4544_07105</name>
</gene>
<reference evidence="3 4" key="1">
    <citation type="journal article" date="2017" name="ISME J.">
        <title>Energy and carbon metabolisms in a deep terrestrial subsurface fluid microbial community.</title>
        <authorList>
            <person name="Momper L."/>
            <person name="Jungbluth S.P."/>
            <person name="Lee M.D."/>
            <person name="Amend J.P."/>
        </authorList>
    </citation>
    <scope>NUCLEOTIDE SEQUENCE [LARGE SCALE GENOMIC DNA]</scope>
    <source>
        <strain evidence="3">SURF_29</strain>
    </source>
</reference>
<organism evidence="3 4">
    <name type="scientific">candidate division WS5 bacterium</name>
    <dbReference type="NCBI Taxonomy" id="2093353"/>
    <lineage>
        <taxon>Bacteria</taxon>
        <taxon>candidate division WS5</taxon>
    </lineage>
</organism>
<feature type="compositionally biased region" description="Polar residues" evidence="1">
    <location>
        <begin position="65"/>
        <end position="93"/>
    </location>
</feature>
<dbReference type="EMBL" id="QZJW01000055">
    <property type="protein sequence ID" value="RJO60103.1"/>
    <property type="molecule type" value="Genomic_DNA"/>
</dbReference>
<feature type="region of interest" description="Disordered" evidence="1">
    <location>
        <begin position="64"/>
        <end position="93"/>
    </location>
</feature>
<evidence type="ECO:0000313" key="4">
    <source>
        <dbReference type="Proteomes" id="UP000285655"/>
    </source>
</evidence>
<accession>A0A419DAI9</accession>
<dbReference type="AlphaFoldDB" id="A0A419DAI9"/>
<keyword evidence="2" id="KW-1133">Transmembrane helix</keyword>
<feature type="transmembrane region" description="Helical" evidence="2">
    <location>
        <begin position="9"/>
        <end position="29"/>
    </location>
</feature>
<comment type="caution">
    <text evidence="3">The sequence shown here is derived from an EMBL/GenBank/DDBJ whole genome shotgun (WGS) entry which is preliminary data.</text>
</comment>
<sequence length="659" mass="67889">MQTAITKSLAIKVLATIAVLMFGSGFFIYQLTLRKVDNKYKNQQSSGGSVSISTADLQDDFVSIQGETGSPQEGNINLSGEIQGSSLTSNAQDGTSPLNVYSSTLVNNLNADMVDGKHAEELTKTTNNTTQQTVNNITNTTAGESIPAGTVSDYYRGDKTWQTLNKTAVGLLNVEDTALSTWAGSANITTLGTVAQGTWNGDAIQDAKIDSSANWNTAYSERNQWNGGATGLVAATGRTSLGLGSLSTLDSINNGNWSGAALALANGGTGATDAATARTNLGLGTISTQAADSVAISGGSITGATTFDAGSVTSSGPVNIQGSSDESQLVITANSTQSYSSPMALLQGSNGTEFARIHADGETLGNLFMGWHAGASNTETPSVPLSQGVFNTFVGSNSGSANTIGRGNTGFGMNTLAWNTTGTNNTAVGITALMKNTTGWANVGIGEDALINTDTPSGTGSNVAVGTYTLYSNTTGTNNVGIGFEAGGASHGGDTGDEYNTTGSNNTFIGYQARPTDYTTQYNNATAIGAQARVGQSNSLILGGTGDYSVNVGIGMISPWAKLTVVGNGNASDTTKSLEVMNSAWSPLIVARDDRKIGILTTGPTEALDINSDTIRIRNPRTPSSSSEACDRGEITWDGSYIFVCTATNTWKRSALSTW</sequence>
<dbReference type="Proteomes" id="UP000285655">
    <property type="component" value="Unassembled WGS sequence"/>
</dbReference>
<protein>
    <recommendedName>
        <fullName evidence="5">Trimeric autotransporter adhesin YadA-like head domain-containing protein</fullName>
    </recommendedName>
</protein>
<keyword evidence="2" id="KW-0812">Transmembrane</keyword>